<dbReference type="Gene3D" id="3.40.190.10">
    <property type="entry name" value="Periplasmic binding protein-like II"/>
    <property type="match status" value="2"/>
</dbReference>
<dbReference type="PANTHER" id="PTHR30537:SF74">
    <property type="entry name" value="HTH-TYPE TRANSCRIPTIONAL REGULATOR TRPI"/>
    <property type="match status" value="1"/>
</dbReference>
<dbReference type="InterPro" id="IPR058163">
    <property type="entry name" value="LysR-type_TF_proteobact-type"/>
</dbReference>
<evidence type="ECO:0000313" key="6">
    <source>
        <dbReference type="EMBL" id="PPC75568.1"/>
    </source>
</evidence>
<dbReference type="GO" id="GO:0006351">
    <property type="term" value="P:DNA-templated transcription"/>
    <property type="evidence" value="ECO:0007669"/>
    <property type="project" value="TreeGrafter"/>
</dbReference>
<accession>A0A2S5KL88</accession>
<organism evidence="6 7">
    <name type="scientific">Proteobacteria bacterium 228</name>
    <dbReference type="NCBI Taxonomy" id="2083153"/>
    <lineage>
        <taxon>Bacteria</taxon>
        <taxon>Pseudomonadati</taxon>
        <taxon>Pseudomonadota</taxon>
    </lineage>
</organism>
<comment type="caution">
    <text evidence="6">The sequence shown here is derived from an EMBL/GenBank/DDBJ whole genome shotgun (WGS) entry which is preliminary data.</text>
</comment>
<keyword evidence="3" id="KW-0238">DNA-binding</keyword>
<dbReference type="PRINTS" id="PR00039">
    <property type="entry name" value="HTHLYSR"/>
</dbReference>
<keyword evidence="4" id="KW-0804">Transcription</keyword>
<evidence type="ECO:0000313" key="7">
    <source>
        <dbReference type="Proteomes" id="UP000238196"/>
    </source>
</evidence>
<dbReference type="SUPFAM" id="SSF53850">
    <property type="entry name" value="Periplasmic binding protein-like II"/>
    <property type="match status" value="1"/>
</dbReference>
<dbReference type="Gene3D" id="1.10.10.10">
    <property type="entry name" value="Winged helix-like DNA-binding domain superfamily/Winged helix DNA-binding domain"/>
    <property type="match status" value="1"/>
</dbReference>
<dbReference type="InterPro" id="IPR036390">
    <property type="entry name" value="WH_DNA-bd_sf"/>
</dbReference>
<evidence type="ECO:0000256" key="3">
    <source>
        <dbReference type="ARBA" id="ARBA00023125"/>
    </source>
</evidence>
<dbReference type="GO" id="GO:0043565">
    <property type="term" value="F:sequence-specific DNA binding"/>
    <property type="evidence" value="ECO:0007669"/>
    <property type="project" value="TreeGrafter"/>
</dbReference>
<gene>
    <name evidence="6" type="ORF">C4K68_19920</name>
</gene>
<dbReference type="InterPro" id="IPR000847">
    <property type="entry name" value="LysR_HTH_N"/>
</dbReference>
<feature type="domain" description="HTH lysR-type" evidence="5">
    <location>
        <begin position="5"/>
        <end position="62"/>
    </location>
</feature>
<dbReference type="InterPro" id="IPR005119">
    <property type="entry name" value="LysR_subst-bd"/>
</dbReference>
<dbReference type="PROSITE" id="PS50931">
    <property type="entry name" value="HTH_LYSR"/>
    <property type="match status" value="1"/>
</dbReference>
<evidence type="ECO:0000259" key="5">
    <source>
        <dbReference type="PROSITE" id="PS50931"/>
    </source>
</evidence>
<reference evidence="6 7" key="1">
    <citation type="submission" date="2018-02" db="EMBL/GenBank/DDBJ databases">
        <title>novel marine gammaproteobacteria from coastal saline agro ecosystem.</title>
        <authorList>
            <person name="Krishnan R."/>
            <person name="Ramesh Kumar N."/>
        </authorList>
    </citation>
    <scope>NUCLEOTIDE SEQUENCE [LARGE SCALE GENOMIC DNA]</scope>
    <source>
        <strain evidence="6 7">228</strain>
    </source>
</reference>
<dbReference type="PANTHER" id="PTHR30537">
    <property type="entry name" value="HTH-TYPE TRANSCRIPTIONAL REGULATOR"/>
    <property type="match status" value="1"/>
</dbReference>
<dbReference type="InterPro" id="IPR036388">
    <property type="entry name" value="WH-like_DNA-bd_sf"/>
</dbReference>
<keyword evidence="2" id="KW-0805">Transcription regulation</keyword>
<dbReference type="CDD" id="cd08432">
    <property type="entry name" value="PBP2_GcdR_TrpI_HvrB_AmpR_like"/>
    <property type="match status" value="1"/>
</dbReference>
<name>A0A2S5KL88_9PROT</name>
<comment type="similarity">
    <text evidence="1">Belongs to the LysR transcriptional regulatory family.</text>
</comment>
<dbReference type="Proteomes" id="UP000238196">
    <property type="component" value="Unassembled WGS sequence"/>
</dbReference>
<protein>
    <submittedName>
        <fullName evidence="6">LysR family transcriptional regulator</fullName>
    </submittedName>
</protein>
<dbReference type="SUPFAM" id="SSF46785">
    <property type="entry name" value="Winged helix' DNA-binding domain"/>
    <property type="match status" value="1"/>
</dbReference>
<dbReference type="EMBL" id="PRLP01000084">
    <property type="protein sequence ID" value="PPC75568.1"/>
    <property type="molecule type" value="Genomic_DNA"/>
</dbReference>
<dbReference type="Pfam" id="PF00126">
    <property type="entry name" value="HTH_1"/>
    <property type="match status" value="1"/>
</dbReference>
<proteinExistence type="inferred from homology"/>
<dbReference type="Pfam" id="PF03466">
    <property type="entry name" value="LysR_substrate"/>
    <property type="match status" value="1"/>
</dbReference>
<dbReference type="AlphaFoldDB" id="A0A2S5KL88"/>
<dbReference type="OrthoDB" id="6787458at2"/>
<evidence type="ECO:0000256" key="4">
    <source>
        <dbReference type="ARBA" id="ARBA00023163"/>
    </source>
</evidence>
<sequence length="295" mass="33164">MHTSLPIKSLLVFDAAMQTNSFSLAAEQLFVTPGAVGQQIRKLEEWLGVTLFHRQVRQVEATLEARAYWARIQPALADILSASQSLKDSQSNAVWVSMPPGFAAKWFSRHMADFVTRHPDIELHISASSQLADFSRDRLDLAIRCFDGMDDALQASLLYDDQASAYCRPGYVQSKHLAGPDDIRHATLLHNTLHPYWALWLKQFTTLDATQLQAISGIHFDQTLLAIEAAKQGQGVVLTSPLLVEEDIREGKLEPLFAECSLPLEKGFYVVHPRQWTLRPAVALFRDWLLERMAG</sequence>
<evidence type="ECO:0000256" key="1">
    <source>
        <dbReference type="ARBA" id="ARBA00009437"/>
    </source>
</evidence>
<evidence type="ECO:0000256" key="2">
    <source>
        <dbReference type="ARBA" id="ARBA00023015"/>
    </source>
</evidence>
<dbReference type="GO" id="GO:0003700">
    <property type="term" value="F:DNA-binding transcription factor activity"/>
    <property type="evidence" value="ECO:0007669"/>
    <property type="project" value="InterPro"/>
</dbReference>